<dbReference type="Gene3D" id="2.30.42.10">
    <property type="match status" value="1"/>
</dbReference>
<dbReference type="SUPFAM" id="SSF50156">
    <property type="entry name" value="PDZ domain-like"/>
    <property type="match status" value="1"/>
</dbReference>
<organism evidence="3 4">
    <name type="scientific">Niastella koreensis (strain DSM 17620 / KACC 11465 / NBRC 106392 / GR20-10)</name>
    <dbReference type="NCBI Taxonomy" id="700598"/>
    <lineage>
        <taxon>Bacteria</taxon>
        <taxon>Pseudomonadati</taxon>
        <taxon>Bacteroidota</taxon>
        <taxon>Chitinophagia</taxon>
        <taxon>Chitinophagales</taxon>
        <taxon>Chitinophagaceae</taxon>
        <taxon>Niastella</taxon>
    </lineage>
</organism>
<evidence type="ECO:0000313" key="3">
    <source>
        <dbReference type="EMBL" id="AEW02180.1"/>
    </source>
</evidence>
<dbReference type="AlphaFoldDB" id="G8TRN3"/>
<dbReference type="KEGG" id="nko:Niako_5950"/>
<dbReference type="Gene3D" id="3.90.226.10">
    <property type="entry name" value="2-enoyl-CoA Hydratase, Chain A, domain 1"/>
    <property type="match status" value="1"/>
</dbReference>
<evidence type="ECO:0000313" key="4">
    <source>
        <dbReference type="Proteomes" id="UP000005438"/>
    </source>
</evidence>
<dbReference type="SMART" id="SM00245">
    <property type="entry name" value="TSPc"/>
    <property type="match status" value="1"/>
</dbReference>
<dbReference type="Pfam" id="PF03572">
    <property type="entry name" value="Peptidase_S41"/>
    <property type="match status" value="1"/>
</dbReference>
<dbReference type="GO" id="GO:0006508">
    <property type="term" value="P:proteolysis"/>
    <property type="evidence" value="ECO:0007669"/>
    <property type="project" value="InterPro"/>
</dbReference>
<evidence type="ECO:0000256" key="1">
    <source>
        <dbReference type="SAM" id="SignalP"/>
    </source>
</evidence>
<gene>
    <name evidence="3" type="ordered locus">Niako_5950</name>
</gene>
<dbReference type="GO" id="GO:0008236">
    <property type="term" value="F:serine-type peptidase activity"/>
    <property type="evidence" value="ECO:0007669"/>
    <property type="project" value="InterPro"/>
</dbReference>
<proteinExistence type="predicted"/>
<sequence>MKKLFYVLLCCALGYNSQAQTPVQITQLATLGKVWGFLKCFHPAAAKGNPDWDNELLRMIPLVEDAGSKPQVDSLLEAWYRSLPAAKLAATPVNWHADSIVTTFSEKDIRKFPVSKWLQHELVRLYEYHLPDTNCYATRYYDGYRFDHIIHDEKAYDYPLCPEPAVRMLALFRYWNTINYFYPHKARIPGWDTVLTAYIPRFLQAKYLTQYQQAVLQLIHELPDSHSFIKGPGFNNNMPPFRIAHIKDKYLIAESDDSIVKKWGFRVGDEIVSVNGKPVSQIEKELWKITTGTNKPSRYRNIAMSLLQNDNSIVQVGFERNGAIVNDTVRLNDYLINSLIPRSPDKPYWEELEKGIWYVRFCTIKEADTLRHLFSDIKDAKAVIWEMRDYPNYKVSTEVYKFFFPAKTTFSERENAWDYYPGAFVKGPQDFIPESNETQIYNGPLIVLVDELTQSLSESVVMALKQRLNTTTIGRQTAGTTGNITWLSLPGAIEVSYTGVGVEGAQGSFHQGDGIKLDLEVETNPEDLSQGKDPILEKALLFARRSR</sequence>
<reference evidence="3 4" key="1">
    <citation type="submission" date="2011-12" db="EMBL/GenBank/DDBJ databases">
        <title>The complete genome of Niastella koreensis GR20-10.</title>
        <authorList>
            <consortium name="US DOE Joint Genome Institute (JGI-PGF)"/>
            <person name="Lucas S."/>
            <person name="Han J."/>
            <person name="Lapidus A."/>
            <person name="Bruce D."/>
            <person name="Goodwin L."/>
            <person name="Pitluck S."/>
            <person name="Peters L."/>
            <person name="Kyrpides N."/>
            <person name="Mavromatis K."/>
            <person name="Ivanova N."/>
            <person name="Mikhailova N."/>
            <person name="Davenport K."/>
            <person name="Saunders E."/>
            <person name="Detter J.C."/>
            <person name="Tapia R."/>
            <person name="Han C."/>
            <person name="Land M."/>
            <person name="Hauser L."/>
            <person name="Markowitz V."/>
            <person name="Cheng J.-F."/>
            <person name="Hugenholtz P."/>
            <person name="Woyke T."/>
            <person name="Wu D."/>
            <person name="Tindall B."/>
            <person name="Pomrenke H."/>
            <person name="Brambilla E."/>
            <person name="Klenk H.-P."/>
            <person name="Eisen J.A."/>
        </authorList>
    </citation>
    <scope>NUCLEOTIDE SEQUENCE [LARGE SCALE GENOMIC DNA]</scope>
    <source>
        <strain evidence="4">DSM 17620 / KACC 11465 / NBRC 106392 / GR20-10</strain>
    </source>
</reference>
<evidence type="ECO:0000259" key="2">
    <source>
        <dbReference type="SMART" id="SM00245"/>
    </source>
</evidence>
<dbReference type="EMBL" id="CP003178">
    <property type="protein sequence ID" value="AEW02180.1"/>
    <property type="molecule type" value="Genomic_DNA"/>
</dbReference>
<dbReference type="InterPro" id="IPR029045">
    <property type="entry name" value="ClpP/crotonase-like_dom_sf"/>
</dbReference>
<dbReference type="InterPro" id="IPR036034">
    <property type="entry name" value="PDZ_sf"/>
</dbReference>
<feature type="signal peptide" evidence="1">
    <location>
        <begin position="1"/>
        <end position="19"/>
    </location>
</feature>
<accession>G8TRN3</accession>
<dbReference type="SUPFAM" id="SSF52096">
    <property type="entry name" value="ClpP/crotonase"/>
    <property type="match status" value="1"/>
</dbReference>
<feature type="chain" id="PRO_5003517885" evidence="1">
    <location>
        <begin position="20"/>
        <end position="547"/>
    </location>
</feature>
<dbReference type="eggNOG" id="COG0793">
    <property type="taxonomic scope" value="Bacteria"/>
</dbReference>
<dbReference type="Proteomes" id="UP000005438">
    <property type="component" value="Chromosome"/>
</dbReference>
<protein>
    <submittedName>
        <fullName evidence="3">Peptidase S41</fullName>
    </submittedName>
</protein>
<name>G8TRN3_NIAKG</name>
<keyword evidence="1" id="KW-0732">Signal</keyword>
<dbReference type="RefSeq" id="WP_014222090.1">
    <property type="nucleotide sequence ID" value="NC_016609.1"/>
</dbReference>
<dbReference type="HOGENOM" id="CLU_022422_0_0_10"/>
<dbReference type="InterPro" id="IPR005151">
    <property type="entry name" value="Tail-specific_protease"/>
</dbReference>
<dbReference type="STRING" id="700598.Niako_5950"/>
<feature type="domain" description="Tail specific protease" evidence="2">
    <location>
        <begin position="328"/>
        <end position="522"/>
    </location>
</feature>